<accession>A0AA43QGS5</accession>
<dbReference type="InterPro" id="IPR036236">
    <property type="entry name" value="Znf_C2H2_sf"/>
</dbReference>
<evidence type="ECO:0000259" key="9">
    <source>
        <dbReference type="PROSITE" id="PS50157"/>
    </source>
</evidence>
<keyword evidence="11" id="KW-1185">Reference proteome</keyword>
<dbReference type="Proteomes" id="UP001161017">
    <property type="component" value="Unassembled WGS sequence"/>
</dbReference>
<feature type="region of interest" description="Disordered" evidence="8">
    <location>
        <begin position="60"/>
        <end position="97"/>
    </location>
</feature>
<evidence type="ECO:0000256" key="6">
    <source>
        <dbReference type="ARBA" id="ARBA00023242"/>
    </source>
</evidence>
<keyword evidence="6" id="KW-0539">Nucleus</keyword>
<keyword evidence="2" id="KW-0479">Metal-binding</keyword>
<feature type="region of interest" description="Disordered" evidence="8">
    <location>
        <begin position="237"/>
        <end position="267"/>
    </location>
</feature>
<keyword evidence="5" id="KW-0862">Zinc</keyword>
<evidence type="ECO:0000256" key="5">
    <source>
        <dbReference type="ARBA" id="ARBA00022833"/>
    </source>
</evidence>
<feature type="region of interest" description="Disordered" evidence="8">
    <location>
        <begin position="197"/>
        <end position="222"/>
    </location>
</feature>
<feature type="compositionally biased region" description="Polar residues" evidence="8">
    <location>
        <begin position="181"/>
        <end position="192"/>
    </location>
</feature>
<feature type="domain" description="C2H2-type" evidence="9">
    <location>
        <begin position="413"/>
        <end position="447"/>
    </location>
</feature>
<feature type="compositionally biased region" description="Polar residues" evidence="8">
    <location>
        <begin position="613"/>
        <end position="626"/>
    </location>
</feature>
<evidence type="ECO:0000256" key="1">
    <source>
        <dbReference type="ARBA" id="ARBA00004123"/>
    </source>
</evidence>
<name>A0AA43QGS5_9LECA</name>
<dbReference type="InterPro" id="IPR013087">
    <property type="entry name" value="Znf_C2H2_type"/>
</dbReference>
<feature type="compositionally biased region" description="Basic and acidic residues" evidence="8">
    <location>
        <begin position="522"/>
        <end position="532"/>
    </location>
</feature>
<feature type="compositionally biased region" description="Low complexity" evidence="8">
    <location>
        <begin position="549"/>
        <end position="564"/>
    </location>
</feature>
<feature type="region of interest" description="Disordered" evidence="8">
    <location>
        <begin position="1"/>
        <end position="44"/>
    </location>
</feature>
<dbReference type="Gene3D" id="3.30.160.60">
    <property type="entry name" value="Classic Zinc Finger"/>
    <property type="match status" value="3"/>
</dbReference>
<keyword evidence="4 7" id="KW-0863">Zinc-finger</keyword>
<gene>
    <name evidence="10" type="primary">ACE2</name>
    <name evidence="10" type="ORF">OHK93_000223</name>
</gene>
<feature type="compositionally biased region" description="Acidic residues" evidence="8">
    <location>
        <begin position="758"/>
        <end position="769"/>
    </location>
</feature>
<dbReference type="GO" id="GO:0000977">
    <property type="term" value="F:RNA polymerase II transcription regulatory region sequence-specific DNA binding"/>
    <property type="evidence" value="ECO:0007669"/>
    <property type="project" value="TreeGrafter"/>
</dbReference>
<dbReference type="EMBL" id="JAPUFD010000001">
    <property type="protein sequence ID" value="MDI1485089.1"/>
    <property type="molecule type" value="Genomic_DNA"/>
</dbReference>
<dbReference type="SMART" id="SM00355">
    <property type="entry name" value="ZnF_C2H2"/>
    <property type="match status" value="2"/>
</dbReference>
<comment type="caution">
    <text evidence="10">The sequence shown here is derived from an EMBL/GenBank/DDBJ whole genome shotgun (WGS) entry which is preliminary data.</text>
</comment>
<feature type="compositionally biased region" description="Basic residues" evidence="8">
    <location>
        <begin position="510"/>
        <end position="521"/>
    </location>
</feature>
<feature type="compositionally biased region" description="Polar residues" evidence="8">
    <location>
        <begin position="1"/>
        <end position="11"/>
    </location>
</feature>
<feature type="region of interest" description="Disordered" evidence="8">
    <location>
        <begin position="549"/>
        <end position="572"/>
    </location>
</feature>
<dbReference type="Pfam" id="PF00096">
    <property type="entry name" value="zf-C2H2"/>
    <property type="match status" value="1"/>
</dbReference>
<feature type="region of interest" description="Disordered" evidence="8">
    <location>
        <begin position="173"/>
        <end position="192"/>
    </location>
</feature>
<keyword evidence="3" id="KW-0677">Repeat</keyword>
<dbReference type="PANTHER" id="PTHR24381">
    <property type="entry name" value="ZINC FINGER PROTEIN"/>
    <property type="match status" value="1"/>
</dbReference>
<sequence>MLSNIKCTNHTGSHHRRQSTPNLYPATQPTPSASIPQAEVHQRGQSLDQGFFPFIKEEPEETKAGDAKEIHRQQDRRQSLQEAQQAAAGPGQPSFSQQVHHSDYLFSHHSSTEYSLSQPCISNDDLNAFLKELGARDNLLENTVSSVPTTWMNPSTSSHPLETKDIQTKLTDCHPQRRPSVPTSGQPAQHGFSTLYQGANWMPPDRPCASPTQNVTDVPPVANGAMHFPYRLHRESAPLSRTADSSPNRRNPNLSIDASQAMRRDLSAPKTAPIMRQCTDFAEMPAPKFLDLSELQEEIHLDSGYAMRDQSPRAEHLPSSVTSFQSSPQLPQMTLFGSEEVDQAVRDAKLSYLEASGSVMDLCNPSPPSQPSWEQADSPDKNLEADECFEETGITHEEIASFISGPFPEDNQWKCLFEEEPGMVCGKWFKRKENVKSHVQTHLGDRQFVCKACSRRFVRQHDLKRHLKIHTKDKPYKCACGKDFHRQDALTRHRQRGSCVGSLEGFSPKKIGKRGRPKKPRPTNEDRLEKAAKTRQYVLERTFPGSTYASSISGSSEYSHGSPPAFDTASVATTSPSLSHRAFPEISLLNEQFNLTTPPISPMGSPNKAHASPRSQHSYTPRGSSQSPPPHICSIAEDYDGLPTILPHPTREACNSSPPELDPSSSSPATSNFFDLLGNPDEPATNAAGEARDGHSNLSILGHDFPLFDGDSKAASGHTDFGDFLSLSGLVNSSSDKHRHTTGLDDPMIGHTSFSDDFMGESDDLFGNS</sequence>
<dbReference type="GO" id="GO:0005634">
    <property type="term" value="C:nucleus"/>
    <property type="evidence" value="ECO:0007669"/>
    <property type="project" value="UniProtKB-SubCell"/>
</dbReference>
<dbReference type="CDD" id="cd23992">
    <property type="entry name" value="PBP_GOBP"/>
    <property type="match status" value="1"/>
</dbReference>
<dbReference type="AlphaFoldDB" id="A0AA43QGS5"/>
<comment type="subcellular location">
    <subcellularLocation>
        <location evidence="1">Nucleus</location>
    </subcellularLocation>
</comment>
<feature type="compositionally biased region" description="Low complexity" evidence="8">
    <location>
        <begin position="656"/>
        <end position="668"/>
    </location>
</feature>
<evidence type="ECO:0000313" key="10">
    <source>
        <dbReference type="EMBL" id="MDI1485089.1"/>
    </source>
</evidence>
<evidence type="ECO:0000256" key="7">
    <source>
        <dbReference type="PROSITE-ProRule" id="PRU00042"/>
    </source>
</evidence>
<protein>
    <submittedName>
        <fullName evidence="10">Metallothionein expression activator</fullName>
    </submittedName>
</protein>
<evidence type="ECO:0000256" key="8">
    <source>
        <dbReference type="SAM" id="MobiDB-lite"/>
    </source>
</evidence>
<dbReference type="GO" id="GO:0005549">
    <property type="term" value="F:odorant binding"/>
    <property type="evidence" value="ECO:0007669"/>
    <property type="project" value="InterPro"/>
</dbReference>
<feature type="compositionally biased region" description="Low complexity" evidence="8">
    <location>
        <begin position="81"/>
        <end position="93"/>
    </location>
</feature>
<dbReference type="PROSITE" id="PS00028">
    <property type="entry name" value="ZINC_FINGER_C2H2_1"/>
    <property type="match status" value="1"/>
</dbReference>
<organism evidence="10 11">
    <name type="scientific">Ramalina farinacea</name>
    <dbReference type="NCBI Taxonomy" id="258253"/>
    <lineage>
        <taxon>Eukaryota</taxon>
        <taxon>Fungi</taxon>
        <taxon>Dikarya</taxon>
        <taxon>Ascomycota</taxon>
        <taxon>Pezizomycotina</taxon>
        <taxon>Lecanoromycetes</taxon>
        <taxon>OSLEUM clade</taxon>
        <taxon>Lecanoromycetidae</taxon>
        <taxon>Lecanorales</taxon>
        <taxon>Lecanorineae</taxon>
        <taxon>Ramalinaceae</taxon>
        <taxon>Ramalina</taxon>
    </lineage>
</organism>
<dbReference type="InterPro" id="IPR036728">
    <property type="entry name" value="PBP_GOBP_sf"/>
</dbReference>
<dbReference type="GO" id="GO:0000981">
    <property type="term" value="F:DNA-binding transcription factor activity, RNA polymerase II-specific"/>
    <property type="evidence" value="ECO:0007669"/>
    <property type="project" value="TreeGrafter"/>
</dbReference>
<dbReference type="GO" id="GO:0008270">
    <property type="term" value="F:zinc ion binding"/>
    <property type="evidence" value="ECO:0007669"/>
    <property type="project" value="UniProtKB-KW"/>
</dbReference>
<feature type="compositionally biased region" description="Polar residues" evidence="8">
    <location>
        <begin position="242"/>
        <end position="258"/>
    </location>
</feature>
<dbReference type="PROSITE" id="PS50157">
    <property type="entry name" value="ZINC_FINGER_C2H2_2"/>
    <property type="match status" value="2"/>
</dbReference>
<evidence type="ECO:0000256" key="2">
    <source>
        <dbReference type="ARBA" id="ARBA00022723"/>
    </source>
</evidence>
<feature type="region of interest" description="Disordered" evidence="8">
    <location>
        <begin position="735"/>
        <end position="769"/>
    </location>
</feature>
<evidence type="ECO:0000256" key="4">
    <source>
        <dbReference type="ARBA" id="ARBA00022771"/>
    </source>
</evidence>
<feature type="compositionally biased region" description="Polar residues" evidence="8">
    <location>
        <begin position="19"/>
        <end position="35"/>
    </location>
</feature>
<feature type="domain" description="C2H2-type" evidence="9">
    <location>
        <begin position="448"/>
        <end position="475"/>
    </location>
</feature>
<dbReference type="PANTHER" id="PTHR24381:SF393">
    <property type="entry name" value="CHROMATIN-LINKED ADAPTOR FOR MSL PROTEINS, ISOFORM B"/>
    <property type="match status" value="1"/>
</dbReference>
<dbReference type="SUPFAM" id="SSF57667">
    <property type="entry name" value="beta-beta-alpha zinc fingers"/>
    <property type="match status" value="1"/>
</dbReference>
<feature type="compositionally biased region" description="Basic and acidic residues" evidence="8">
    <location>
        <begin position="60"/>
        <end position="79"/>
    </location>
</feature>
<proteinExistence type="predicted"/>
<dbReference type="SUPFAM" id="SSF47565">
    <property type="entry name" value="Insect pheromone/odorant-binding proteins"/>
    <property type="match status" value="1"/>
</dbReference>
<reference evidence="10" key="1">
    <citation type="journal article" date="2023" name="Genome Biol. Evol.">
        <title>First Whole Genome Sequence and Flow Cytometry Genome Size Data for the Lichen-Forming Fungus Ramalina farinacea (Ascomycota).</title>
        <authorList>
            <person name="Llewellyn T."/>
            <person name="Mian S."/>
            <person name="Hill R."/>
            <person name="Leitch I.J."/>
            <person name="Gaya E."/>
        </authorList>
    </citation>
    <scope>NUCLEOTIDE SEQUENCE</scope>
    <source>
        <strain evidence="10">LIQ254RAFAR</strain>
    </source>
</reference>
<feature type="region of interest" description="Disordered" evidence="8">
    <location>
        <begin position="595"/>
        <end position="695"/>
    </location>
</feature>
<evidence type="ECO:0000313" key="11">
    <source>
        <dbReference type="Proteomes" id="UP001161017"/>
    </source>
</evidence>
<feature type="region of interest" description="Disordered" evidence="8">
    <location>
        <begin position="500"/>
        <end position="536"/>
    </location>
</feature>
<evidence type="ECO:0000256" key="3">
    <source>
        <dbReference type="ARBA" id="ARBA00022737"/>
    </source>
</evidence>